<dbReference type="PANTHER" id="PTHR34071">
    <property type="entry name" value="5-NITROIMIDAZOLE ANTIBIOTICS RESISTANCE PROTEIN, NIMA-FAMILY-RELATED PROTEIN-RELATED"/>
    <property type="match status" value="1"/>
</dbReference>
<name>A0A644WTR9_9ZZZZ</name>
<dbReference type="PANTHER" id="PTHR34071:SF2">
    <property type="entry name" value="FLAVIN-NUCLEOTIDE-BINDING PROTEIN"/>
    <property type="match status" value="1"/>
</dbReference>
<dbReference type="SUPFAM" id="SSF50475">
    <property type="entry name" value="FMN-binding split barrel"/>
    <property type="match status" value="1"/>
</dbReference>
<organism evidence="1">
    <name type="scientific">bioreactor metagenome</name>
    <dbReference type="NCBI Taxonomy" id="1076179"/>
    <lineage>
        <taxon>unclassified sequences</taxon>
        <taxon>metagenomes</taxon>
        <taxon>ecological metagenomes</taxon>
    </lineage>
</organism>
<dbReference type="EMBL" id="VSSQ01001272">
    <property type="protein sequence ID" value="MPM06858.1"/>
    <property type="molecule type" value="Genomic_DNA"/>
</dbReference>
<evidence type="ECO:0008006" key="2">
    <source>
        <dbReference type="Google" id="ProtNLM"/>
    </source>
</evidence>
<gene>
    <name evidence="1" type="ORF">SDC9_53161</name>
</gene>
<dbReference type="Gene3D" id="2.30.110.10">
    <property type="entry name" value="Electron Transport, Fmn-binding Protein, Chain A"/>
    <property type="match status" value="1"/>
</dbReference>
<proteinExistence type="predicted"/>
<accession>A0A644WTR9</accession>
<dbReference type="AlphaFoldDB" id="A0A644WTR9"/>
<comment type="caution">
    <text evidence="1">The sequence shown here is derived from an EMBL/GenBank/DDBJ whole genome shotgun (WGS) entry which is preliminary data.</text>
</comment>
<dbReference type="InterPro" id="IPR024747">
    <property type="entry name" value="Pyridox_Oxase-rel"/>
</dbReference>
<reference evidence="1" key="1">
    <citation type="submission" date="2019-08" db="EMBL/GenBank/DDBJ databases">
        <authorList>
            <person name="Kucharzyk K."/>
            <person name="Murdoch R.W."/>
            <person name="Higgins S."/>
            <person name="Loffler F."/>
        </authorList>
    </citation>
    <scope>NUCLEOTIDE SEQUENCE</scope>
</reference>
<protein>
    <recommendedName>
        <fullName evidence="2">Pyridoxamine 5'-phosphate oxidase putative domain-containing protein</fullName>
    </recommendedName>
</protein>
<sequence length="157" mass="17980">MHFRDMRRHDKAFDIDTALLMMRQVPYSVVAFGEGDNGYPYALPVNVAYFAGALWFHGATEGLKHEALSNDNRVCVTTVFDSAILPDKLSTEYTSLIVYGKAYVVPDEEYEDTCRKFGMYFAPDFTADVDRATQQYRASTKLIKIEIEHMTAKRNRE</sequence>
<evidence type="ECO:0000313" key="1">
    <source>
        <dbReference type="EMBL" id="MPM06858.1"/>
    </source>
</evidence>
<dbReference type="InterPro" id="IPR012349">
    <property type="entry name" value="Split_barrel_FMN-bd"/>
</dbReference>
<dbReference type="Pfam" id="PF12900">
    <property type="entry name" value="Pyridox_ox_2"/>
    <property type="match status" value="1"/>
</dbReference>